<reference evidence="2" key="1">
    <citation type="journal article" date="2008" name="Nat. Genet.">
        <title>The Pristionchus pacificus genome provides a unique perspective on nematode lifestyle and parasitism.</title>
        <authorList>
            <person name="Dieterich C."/>
            <person name="Clifton S.W."/>
            <person name="Schuster L.N."/>
            <person name="Chinwalla A."/>
            <person name="Delehaunty K."/>
            <person name="Dinkelacker I."/>
            <person name="Fulton L."/>
            <person name="Fulton R."/>
            <person name="Godfrey J."/>
            <person name="Minx P."/>
            <person name="Mitreva M."/>
            <person name="Roeseler W."/>
            <person name="Tian H."/>
            <person name="Witte H."/>
            <person name="Yang S.P."/>
            <person name="Wilson R.K."/>
            <person name="Sommer R.J."/>
        </authorList>
    </citation>
    <scope>NUCLEOTIDE SEQUENCE [LARGE SCALE GENOMIC DNA]</scope>
    <source>
        <strain evidence="2">PS312</strain>
    </source>
</reference>
<accession>A0A8R1UW84</accession>
<gene>
    <name evidence="1" type="primary">WBGene00280562</name>
</gene>
<evidence type="ECO:0000313" key="2">
    <source>
        <dbReference type="Proteomes" id="UP000005239"/>
    </source>
</evidence>
<reference evidence="1" key="2">
    <citation type="submission" date="2022-06" db="UniProtKB">
        <authorList>
            <consortium name="EnsemblMetazoa"/>
        </authorList>
    </citation>
    <scope>IDENTIFICATION</scope>
    <source>
        <strain evidence="1">PS312</strain>
    </source>
</reference>
<evidence type="ECO:0000313" key="1">
    <source>
        <dbReference type="EnsemblMetazoa" id="PPA42193.1"/>
    </source>
</evidence>
<name>A0A2A6C1B3_PRIPA</name>
<keyword evidence="2" id="KW-1185">Reference proteome</keyword>
<dbReference type="AlphaFoldDB" id="A0A2A6C1B3"/>
<accession>A0A2A6C1B3</accession>
<proteinExistence type="predicted"/>
<dbReference type="EnsemblMetazoa" id="PPA42193.1">
    <property type="protein sequence ID" value="PPA42193.1"/>
    <property type="gene ID" value="WBGene00280562"/>
</dbReference>
<dbReference type="Proteomes" id="UP000005239">
    <property type="component" value="Unassembled WGS sequence"/>
</dbReference>
<organism evidence="1 2">
    <name type="scientific">Pristionchus pacificus</name>
    <name type="common">Parasitic nematode worm</name>
    <dbReference type="NCBI Taxonomy" id="54126"/>
    <lineage>
        <taxon>Eukaryota</taxon>
        <taxon>Metazoa</taxon>
        <taxon>Ecdysozoa</taxon>
        <taxon>Nematoda</taxon>
        <taxon>Chromadorea</taxon>
        <taxon>Rhabditida</taxon>
        <taxon>Rhabditina</taxon>
        <taxon>Diplogasteromorpha</taxon>
        <taxon>Diplogasteroidea</taxon>
        <taxon>Neodiplogasteridae</taxon>
        <taxon>Pristionchus</taxon>
    </lineage>
</organism>
<sequence>MSLTPDWLDGLIANKDTLVSKLESVGFLDSVFVNGVENELGAGVDAVMRAMNEIDRLETQLRASEEESVAQLARQFLKNYAVNKLRTALRYLSAKKSTGVQAKRGIGTPLMTDNLKPITIPTNRPIA</sequence>
<protein>
    <submittedName>
        <fullName evidence="1">Uncharacterized protein</fullName>
    </submittedName>
</protein>